<dbReference type="InterPro" id="IPR036866">
    <property type="entry name" value="RibonucZ/Hydroxyglut_hydro"/>
</dbReference>
<evidence type="ECO:0000313" key="2">
    <source>
        <dbReference type="EMBL" id="CAB9514392.1"/>
    </source>
</evidence>
<evidence type="ECO:0000256" key="1">
    <source>
        <dbReference type="SAM" id="MobiDB-lite"/>
    </source>
</evidence>
<name>A0A9N8HIW6_9STRA</name>
<dbReference type="EMBL" id="CAICTM010000649">
    <property type="protein sequence ID" value="CAB9514392.1"/>
    <property type="molecule type" value="Genomic_DNA"/>
</dbReference>
<dbReference type="Gene3D" id="3.60.15.10">
    <property type="entry name" value="Ribonuclease Z/Hydroxyacylglutathione hydrolase-like"/>
    <property type="match status" value="1"/>
</dbReference>
<evidence type="ECO:0000313" key="3">
    <source>
        <dbReference type="Proteomes" id="UP001153069"/>
    </source>
</evidence>
<comment type="caution">
    <text evidence="2">The sequence shown here is derived from an EMBL/GenBank/DDBJ whole genome shotgun (WGS) entry which is preliminary data.</text>
</comment>
<sequence>MSEATNQPKDAEEAASTKENPRMQNLKLTQASMDPLKVKMSHWQKKLVIPGTPWDICGYSRSAYRTGFYIAALDMLLDAGPQHFGNPTHILITHTHIDHCACLPFTLIGDESHQPHIYAVAKAGPRILQYVSGMFSVNAMEDCDASPFYTFHGLEPHSQFQLTTKKTDLEIQVFECDHPIPTISYGFAEKKHKLKSEYLKLPGKEIGKLRKEGVEITQEVVQKKFAYVCDTSIDVFALNPSILAYPVVFIECTFLWDDELENAIQTKHVHWSQLKPIVEQHPGIVFVAFHFSQRYRDDEIEEFFAKENMPNVIWW</sequence>
<dbReference type="Proteomes" id="UP001153069">
    <property type="component" value="Unassembled WGS sequence"/>
</dbReference>
<reference evidence="2" key="1">
    <citation type="submission" date="2020-06" db="EMBL/GenBank/DDBJ databases">
        <authorList>
            <consortium name="Plant Systems Biology data submission"/>
        </authorList>
    </citation>
    <scope>NUCLEOTIDE SEQUENCE</scope>
    <source>
        <strain evidence="2">D6</strain>
    </source>
</reference>
<proteinExistence type="predicted"/>
<accession>A0A9N8HIW6</accession>
<dbReference type="SUPFAM" id="SSF56281">
    <property type="entry name" value="Metallo-hydrolase/oxidoreductase"/>
    <property type="match status" value="1"/>
</dbReference>
<dbReference type="PANTHER" id="PTHR46504">
    <property type="entry name" value="TRNASE Z TRZ1"/>
    <property type="match status" value="1"/>
</dbReference>
<dbReference type="PANTHER" id="PTHR46504:SF2">
    <property type="entry name" value="TRNASE Z TRZ1"/>
    <property type="match status" value="1"/>
</dbReference>
<feature type="region of interest" description="Disordered" evidence="1">
    <location>
        <begin position="1"/>
        <end position="25"/>
    </location>
</feature>
<organism evidence="2 3">
    <name type="scientific">Seminavis robusta</name>
    <dbReference type="NCBI Taxonomy" id="568900"/>
    <lineage>
        <taxon>Eukaryota</taxon>
        <taxon>Sar</taxon>
        <taxon>Stramenopiles</taxon>
        <taxon>Ochrophyta</taxon>
        <taxon>Bacillariophyta</taxon>
        <taxon>Bacillariophyceae</taxon>
        <taxon>Bacillariophycidae</taxon>
        <taxon>Naviculales</taxon>
        <taxon>Naviculaceae</taxon>
        <taxon>Seminavis</taxon>
    </lineage>
</organism>
<dbReference type="AlphaFoldDB" id="A0A9N8HIW6"/>
<dbReference type="OrthoDB" id="43820at2759"/>
<feature type="compositionally biased region" description="Basic and acidic residues" evidence="1">
    <location>
        <begin position="9"/>
        <end position="21"/>
    </location>
</feature>
<gene>
    <name evidence="2" type="ORF">SEMRO_650_G181480.1</name>
</gene>
<protein>
    <submittedName>
        <fullName evidence="2">Inherit from COG: Zinc phosphodiesterase</fullName>
    </submittedName>
</protein>
<keyword evidence="3" id="KW-1185">Reference proteome</keyword>